<organism evidence="2 3">
    <name type="scientific">Candidatus Avibacteroides avistercoris</name>
    <dbReference type="NCBI Taxonomy" id="2840690"/>
    <lineage>
        <taxon>Bacteria</taxon>
        <taxon>Pseudomonadati</taxon>
        <taxon>Bacteroidota</taxon>
        <taxon>Bacteroidia</taxon>
        <taxon>Bacteroidales</taxon>
        <taxon>Bacteroidaceae</taxon>
        <taxon>Bacteroidaceae incertae sedis</taxon>
        <taxon>Candidatus Avibacteroides</taxon>
    </lineage>
</organism>
<evidence type="ECO:0000313" key="2">
    <source>
        <dbReference type="EMBL" id="HJD52921.1"/>
    </source>
</evidence>
<name>A0A9D2UIF8_9BACT</name>
<comment type="caution">
    <text evidence="2">The sequence shown here is derived from an EMBL/GenBank/DDBJ whole genome shotgun (WGS) entry which is preliminary data.</text>
</comment>
<sequence>MVAKDKIKVASINMDVKWHDKHHNLSETARVINSFCQGCDLVVLPEMFATGFTFDKDMAEDKQGMIVTAVERMAADNHIAICGTYLASDGRELYNRCFFIMPDGSCCIYDKHHLFSLGGENLHLTAGDERTFFNYLGWNITMFVCYDLRFPKWMRNDGNAYDIVLLPANWPAKREYAWRQLQIARAIENEAYVVTCNRTGIDAAGMEYMGNSMIIDYAGQSVGIDESCIVTAELDKHQLMAFRSKYRFWQDAD</sequence>
<protein>
    <submittedName>
        <fullName evidence="2">Nitrilase family protein</fullName>
    </submittedName>
</protein>
<accession>A0A9D2UIF8</accession>
<dbReference type="AlphaFoldDB" id="A0A9D2UIF8"/>
<dbReference type="GO" id="GO:0050152">
    <property type="term" value="F:omega-amidase activity"/>
    <property type="evidence" value="ECO:0007669"/>
    <property type="project" value="TreeGrafter"/>
</dbReference>
<dbReference type="EMBL" id="DWUP01000087">
    <property type="protein sequence ID" value="HJD52921.1"/>
    <property type="molecule type" value="Genomic_DNA"/>
</dbReference>
<dbReference type="SUPFAM" id="SSF56317">
    <property type="entry name" value="Carbon-nitrogen hydrolase"/>
    <property type="match status" value="1"/>
</dbReference>
<reference evidence="2" key="2">
    <citation type="submission" date="2021-04" db="EMBL/GenBank/DDBJ databases">
        <authorList>
            <person name="Gilroy R."/>
        </authorList>
    </citation>
    <scope>NUCLEOTIDE SEQUENCE</scope>
    <source>
        <strain evidence="2">MalCec1-1739</strain>
    </source>
</reference>
<dbReference type="Gene3D" id="3.60.110.10">
    <property type="entry name" value="Carbon-nitrogen hydrolase"/>
    <property type="match status" value="1"/>
</dbReference>
<dbReference type="Pfam" id="PF00795">
    <property type="entry name" value="CN_hydrolase"/>
    <property type="match status" value="1"/>
</dbReference>
<dbReference type="PANTHER" id="PTHR47799:SF1">
    <property type="entry name" value="OMEGA-AMIDASE YAFV"/>
    <property type="match status" value="1"/>
</dbReference>
<dbReference type="PANTHER" id="PTHR47799">
    <property type="entry name" value="OMEGA-AMIDASE YAFV"/>
    <property type="match status" value="1"/>
</dbReference>
<dbReference type="InterPro" id="IPR052737">
    <property type="entry name" value="Omega-amidase_YafV"/>
</dbReference>
<gene>
    <name evidence="2" type="ORF">IAA93_04255</name>
</gene>
<dbReference type="InterPro" id="IPR036526">
    <property type="entry name" value="C-N_Hydrolase_sf"/>
</dbReference>
<dbReference type="InterPro" id="IPR003010">
    <property type="entry name" value="C-N_Hydrolase"/>
</dbReference>
<feature type="domain" description="CN hydrolase" evidence="1">
    <location>
        <begin position="7"/>
        <end position="248"/>
    </location>
</feature>
<dbReference type="GO" id="GO:0106008">
    <property type="term" value="F:2-oxoglutaramate amidase activity"/>
    <property type="evidence" value="ECO:0007669"/>
    <property type="project" value="TreeGrafter"/>
</dbReference>
<evidence type="ECO:0000259" key="1">
    <source>
        <dbReference type="PROSITE" id="PS50263"/>
    </source>
</evidence>
<dbReference type="PROSITE" id="PS50263">
    <property type="entry name" value="CN_HYDROLASE"/>
    <property type="match status" value="1"/>
</dbReference>
<dbReference type="Proteomes" id="UP000787625">
    <property type="component" value="Unassembled WGS sequence"/>
</dbReference>
<reference evidence="2" key="1">
    <citation type="journal article" date="2021" name="PeerJ">
        <title>Extensive microbial diversity within the chicken gut microbiome revealed by metagenomics and culture.</title>
        <authorList>
            <person name="Gilroy R."/>
            <person name="Ravi A."/>
            <person name="Getino M."/>
            <person name="Pursley I."/>
            <person name="Horton D.L."/>
            <person name="Alikhan N.F."/>
            <person name="Baker D."/>
            <person name="Gharbi K."/>
            <person name="Hall N."/>
            <person name="Watson M."/>
            <person name="Adriaenssens E.M."/>
            <person name="Foster-Nyarko E."/>
            <person name="Jarju S."/>
            <person name="Secka A."/>
            <person name="Antonio M."/>
            <person name="Oren A."/>
            <person name="Chaudhuri R.R."/>
            <person name="La Ragione R."/>
            <person name="Hildebrand F."/>
            <person name="Pallen M.J."/>
        </authorList>
    </citation>
    <scope>NUCLEOTIDE SEQUENCE</scope>
    <source>
        <strain evidence="2">MalCec1-1739</strain>
    </source>
</reference>
<evidence type="ECO:0000313" key="3">
    <source>
        <dbReference type="Proteomes" id="UP000787625"/>
    </source>
</evidence>
<proteinExistence type="predicted"/>